<keyword evidence="5 6" id="KW-0472">Membrane</keyword>
<evidence type="ECO:0000256" key="5">
    <source>
        <dbReference type="ARBA" id="ARBA00023136"/>
    </source>
</evidence>
<keyword evidence="4 6" id="KW-1133">Transmembrane helix</keyword>
<dbReference type="SUPFAM" id="SSF103473">
    <property type="entry name" value="MFS general substrate transporter"/>
    <property type="match status" value="1"/>
</dbReference>
<evidence type="ECO:0000256" key="2">
    <source>
        <dbReference type="ARBA" id="ARBA00022448"/>
    </source>
</evidence>
<dbReference type="EMBL" id="JAKWFO010000006">
    <property type="protein sequence ID" value="KAI9634717.1"/>
    <property type="molecule type" value="Genomic_DNA"/>
</dbReference>
<evidence type="ECO:0000256" key="1">
    <source>
        <dbReference type="ARBA" id="ARBA00004141"/>
    </source>
</evidence>
<dbReference type="PANTHER" id="PTHR43791:SF12">
    <property type="entry name" value="MAJOR FACILITATOR SUPERFAMILY (MFS) PROFILE DOMAIN-CONTAINING PROTEIN"/>
    <property type="match status" value="1"/>
</dbReference>
<feature type="transmembrane region" description="Helical" evidence="6">
    <location>
        <begin position="132"/>
        <end position="151"/>
    </location>
</feature>
<proteinExistence type="predicted"/>
<reference evidence="8" key="1">
    <citation type="journal article" date="2022" name="G3 (Bethesda)">
        <title>High quality genome of the basidiomycete yeast Dioszegia hungarica PDD-24b-2 isolated from cloud water.</title>
        <authorList>
            <person name="Jarrige D."/>
            <person name="Haridas S."/>
            <person name="Bleykasten-Grosshans C."/>
            <person name="Joly M."/>
            <person name="Nadalig T."/>
            <person name="Sancelme M."/>
            <person name="Vuilleumier S."/>
            <person name="Grigoriev I.V."/>
            <person name="Amato P."/>
            <person name="Bringel F."/>
        </authorList>
    </citation>
    <scope>NUCLEOTIDE SEQUENCE</scope>
    <source>
        <strain evidence="8">PDD-24b-2</strain>
    </source>
</reference>
<evidence type="ECO:0000313" key="8">
    <source>
        <dbReference type="EMBL" id="KAI9634717.1"/>
    </source>
</evidence>
<dbReference type="Pfam" id="PF07690">
    <property type="entry name" value="MFS_1"/>
    <property type="match status" value="1"/>
</dbReference>
<dbReference type="GeneID" id="77728095"/>
<dbReference type="FunFam" id="1.20.1250.20:FF:000013">
    <property type="entry name" value="MFS general substrate transporter"/>
    <property type="match status" value="1"/>
</dbReference>
<protein>
    <submittedName>
        <fullName evidence="8">Major facilitator superfamily domain-containing protein</fullName>
    </submittedName>
</protein>
<feature type="transmembrane region" description="Helical" evidence="6">
    <location>
        <begin position="328"/>
        <end position="348"/>
    </location>
</feature>
<feature type="transmembrane region" description="Helical" evidence="6">
    <location>
        <begin position="102"/>
        <end position="120"/>
    </location>
</feature>
<feature type="transmembrane region" description="Helical" evidence="6">
    <location>
        <begin position="227"/>
        <end position="248"/>
    </location>
</feature>
<dbReference type="Gene3D" id="1.20.1250.20">
    <property type="entry name" value="MFS general substrate transporter like domains"/>
    <property type="match status" value="1"/>
</dbReference>
<dbReference type="InterPro" id="IPR036259">
    <property type="entry name" value="MFS_trans_sf"/>
</dbReference>
<feature type="transmembrane region" description="Helical" evidence="6">
    <location>
        <begin position="386"/>
        <end position="407"/>
    </location>
</feature>
<dbReference type="InterPro" id="IPR011701">
    <property type="entry name" value="MFS"/>
</dbReference>
<dbReference type="FunFam" id="1.20.1250.20:FF:000057">
    <property type="entry name" value="MFS general substrate transporter"/>
    <property type="match status" value="1"/>
</dbReference>
<feature type="transmembrane region" description="Helical" evidence="6">
    <location>
        <begin position="195"/>
        <end position="215"/>
    </location>
</feature>
<dbReference type="Proteomes" id="UP001164286">
    <property type="component" value="Unassembled WGS sequence"/>
</dbReference>
<comment type="caution">
    <text evidence="8">The sequence shown here is derived from an EMBL/GenBank/DDBJ whole genome shotgun (WGS) entry which is preliminary data.</text>
</comment>
<evidence type="ECO:0000313" key="9">
    <source>
        <dbReference type="Proteomes" id="UP001164286"/>
    </source>
</evidence>
<dbReference type="PANTHER" id="PTHR43791">
    <property type="entry name" value="PERMEASE-RELATED"/>
    <property type="match status" value="1"/>
</dbReference>
<keyword evidence="3 6" id="KW-0812">Transmembrane</keyword>
<accession>A0AA38H6I1</accession>
<feature type="transmembrane region" description="Helical" evidence="6">
    <location>
        <begin position="360"/>
        <end position="380"/>
    </location>
</feature>
<evidence type="ECO:0000256" key="4">
    <source>
        <dbReference type="ARBA" id="ARBA00022989"/>
    </source>
</evidence>
<feature type="transmembrane region" description="Helical" evidence="6">
    <location>
        <begin position="450"/>
        <end position="469"/>
    </location>
</feature>
<feature type="transmembrane region" description="Helical" evidence="6">
    <location>
        <begin position="163"/>
        <end position="183"/>
    </location>
</feature>
<keyword evidence="9" id="KW-1185">Reference proteome</keyword>
<evidence type="ECO:0000256" key="3">
    <source>
        <dbReference type="ARBA" id="ARBA00022692"/>
    </source>
</evidence>
<sequence>MSTFNNRRQSGDIEDKAQIDMLETAYDAEAASINEKVLPQDKVDYSGFAQKTDPREIKLVRKLDLYIMTSLWSMYWLNYLDRNAIALAKLSTLVQDLNMTDVQYQTCVSILFAGYVIFGIPSNMLITRVKPSLFLCCIMMTWAAISISTAFSKNFTGLLVTRFFLGVVEAPYYPGALLIISNFYTRTEVATRIAILYTGNILATAFAGLIAAGIFQLDGKLGFAGWQWLFIIQGSATGVVAICAYPFLPDSPLNTRWLTPDERQFAHDRLQRDRVDSHEPGSVWTGLRQAVSDPRVWLFCLMQNLHLSANGFKNFFPSVIETLGFNQIITLVLTCPPYLIAGIFSITVSLTSGKYNERTWHITACKAIAIVGFALAPATLNVGVRYFAMCVFTIGTYGVNSIILGWAATVCSQSLEKKAVVIAMMTSISNASFIYTPYLFRNDDRPRYTIAMSAMAGFSLLCALCAWGMRFVLIKQNRTLAATGAPTKYPY</sequence>
<keyword evidence="2" id="KW-0813">Transport</keyword>
<organism evidence="8 9">
    <name type="scientific">Dioszegia hungarica</name>
    <dbReference type="NCBI Taxonomy" id="4972"/>
    <lineage>
        <taxon>Eukaryota</taxon>
        <taxon>Fungi</taxon>
        <taxon>Dikarya</taxon>
        <taxon>Basidiomycota</taxon>
        <taxon>Agaricomycotina</taxon>
        <taxon>Tremellomycetes</taxon>
        <taxon>Tremellales</taxon>
        <taxon>Bulleribasidiaceae</taxon>
        <taxon>Dioszegia</taxon>
    </lineage>
</organism>
<dbReference type="RefSeq" id="XP_052944494.1">
    <property type="nucleotide sequence ID" value="XM_053088890.1"/>
</dbReference>
<evidence type="ECO:0000256" key="6">
    <source>
        <dbReference type="SAM" id="Phobius"/>
    </source>
</evidence>
<dbReference type="InterPro" id="IPR020846">
    <property type="entry name" value="MFS_dom"/>
</dbReference>
<dbReference type="AlphaFoldDB" id="A0AA38H6I1"/>
<dbReference type="GO" id="GO:0016020">
    <property type="term" value="C:membrane"/>
    <property type="evidence" value="ECO:0007669"/>
    <property type="project" value="UniProtKB-SubCell"/>
</dbReference>
<feature type="transmembrane region" description="Helical" evidence="6">
    <location>
        <begin position="63"/>
        <end position="80"/>
    </location>
</feature>
<feature type="transmembrane region" description="Helical" evidence="6">
    <location>
        <begin position="419"/>
        <end position="438"/>
    </location>
</feature>
<feature type="domain" description="Major facilitator superfamily (MFS) profile" evidence="7">
    <location>
        <begin position="67"/>
        <end position="491"/>
    </location>
</feature>
<dbReference type="PROSITE" id="PS50850">
    <property type="entry name" value="MFS"/>
    <property type="match status" value="1"/>
</dbReference>
<evidence type="ECO:0000259" key="7">
    <source>
        <dbReference type="PROSITE" id="PS50850"/>
    </source>
</evidence>
<gene>
    <name evidence="8" type="ORF">MKK02DRAFT_34278</name>
</gene>
<name>A0AA38H6I1_9TREE</name>
<dbReference type="GO" id="GO:0022857">
    <property type="term" value="F:transmembrane transporter activity"/>
    <property type="evidence" value="ECO:0007669"/>
    <property type="project" value="InterPro"/>
</dbReference>
<comment type="subcellular location">
    <subcellularLocation>
        <location evidence="1">Membrane</location>
        <topology evidence="1">Multi-pass membrane protein</topology>
    </subcellularLocation>
</comment>